<dbReference type="EMBL" id="JAAIKT010000060">
    <property type="protein sequence ID" value="NEW75465.1"/>
    <property type="molecule type" value="Genomic_DNA"/>
</dbReference>
<dbReference type="RefSeq" id="WP_164433845.1">
    <property type="nucleotide sequence ID" value="NZ_JAAIKT010000060.1"/>
</dbReference>
<comment type="caution">
    <text evidence="1">The sequence shown here is derived from an EMBL/GenBank/DDBJ whole genome shotgun (WGS) entry which is preliminary data.</text>
</comment>
<gene>
    <name evidence="1" type="ORF">G4H13_35220</name>
</gene>
<organism evidence="1 2">
    <name type="scientific">Streptomyces rhizosphaericus</name>
    <dbReference type="NCBI Taxonomy" id="114699"/>
    <lineage>
        <taxon>Bacteria</taxon>
        <taxon>Bacillati</taxon>
        <taxon>Actinomycetota</taxon>
        <taxon>Actinomycetes</taxon>
        <taxon>Kitasatosporales</taxon>
        <taxon>Streptomycetaceae</taxon>
        <taxon>Streptomyces</taxon>
        <taxon>Streptomyces violaceusniger group</taxon>
    </lineage>
</organism>
<accession>A0A6G4AQ49</accession>
<evidence type="ECO:0000313" key="2">
    <source>
        <dbReference type="Proteomes" id="UP000476310"/>
    </source>
</evidence>
<reference evidence="1" key="1">
    <citation type="submission" date="2020-02" db="EMBL/GenBank/DDBJ databases">
        <title>A new Streptomyces sp. for controlling soil-borne diseases.</title>
        <authorList>
            <person name="Li X."/>
            <person name="Tian Y."/>
            <person name="Gao K."/>
        </authorList>
    </citation>
    <scope>NUCLEOTIDE SEQUENCE [LARGE SCALE GENOMIC DNA]</scope>
    <source>
        <strain evidence="1">0250</strain>
    </source>
</reference>
<name>A0A6G4AQ49_9ACTN</name>
<proteinExistence type="predicted"/>
<protein>
    <submittedName>
        <fullName evidence="1">Uncharacterized protein</fullName>
    </submittedName>
</protein>
<keyword evidence="2" id="KW-1185">Reference proteome</keyword>
<dbReference type="Proteomes" id="UP000476310">
    <property type="component" value="Unassembled WGS sequence"/>
</dbReference>
<sequence length="139" mass="15731">MSFTPEKAPRSFTVLMQDGTVHDVLPTPDTQEDRDLLYFDAYWGDCLDLFEVTATDADAARVRAVAAHKRTSAIEDYMNRVGISHQAAWTAYRDCHAWARALTPEGRASWHTDMLKSYAPLKHFALIEAMRDLGEPITE</sequence>
<dbReference type="AlphaFoldDB" id="A0A6G4AQ49"/>
<evidence type="ECO:0000313" key="1">
    <source>
        <dbReference type="EMBL" id="NEW75465.1"/>
    </source>
</evidence>